<keyword evidence="1" id="KW-0472">Membrane</keyword>
<reference evidence="2 3" key="1">
    <citation type="submission" date="2020-08" db="EMBL/GenBank/DDBJ databases">
        <title>Genomic Encyclopedia of Type Strains, Phase IV (KMG-IV): sequencing the most valuable type-strain genomes for metagenomic binning, comparative biology and taxonomic classification.</title>
        <authorList>
            <person name="Goeker M."/>
        </authorList>
    </citation>
    <scope>NUCLEOTIDE SEQUENCE [LARGE SCALE GENOMIC DNA]</scope>
    <source>
        <strain evidence="2 3">DSM 22071</strain>
    </source>
</reference>
<dbReference type="EMBL" id="JACHID010000002">
    <property type="protein sequence ID" value="MBB5021187.1"/>
    <property type="molecule type" value="Genomic_DNA"/>
</dbReference>
<organism evidence="2 3">
    <name type="scientific">Desulfurispira natronophila</name>
    <dbReference type="NCBI Taxonomy" id="682562"/>
    <lineage>
        <taxon>Bacteria</taxon>
        <taxon>Pseudomonadati</taxon>
        <taxon>Chrysiogenota</taxon>
        <taxon>Chrysiogenia</taxon>
        <taxon>Chrysiogenales</taxon>
        <taxon>Chrysiogenaceae</taxon>
        <taxon>Desulfurispira</taxon>
    </lineage>
</organism>
<evidence type="ECO:0000313" key="2">
    <source>
        <dbReference type="EMBL" id="MBB5021187.1"/>
    </source>
</evidence>
<name>A0A7W7Y350_9BACT</name>
<feature type="transmembrane region" description="Helical" evidence="1">
    <location>
        <begin position="20"/>
        <end position="41"/>
    </location>
</feature>
<dbReference type="AlphaFoldDB" id="A0A7W7Y350"/>
<keyword evidence="1" id="KW-0812">Transmembrane</keyword>
<protein>
    <submittedName>
        <fullName evidence="2">Uncharacterized protein</fullName>
    </submittedName>
</protein>
<dbReference type="Proteomes" id="UP000528322">
    <property type="component" value="Unassembled WGS sequence"/>
</dbReference>
<sequence length="42" mass="4514">MGASNEIPEEPLKQSEIMPLTMGFIGTIAFAIVVYFVIVSIG</sequence>
<accession>A0A7W7Y350</accession>
<gene>
    <name evidence="2" type="ORF">HNR37_000493</name>
</gene>
<evidence type="ECO:0000256" key="1">
    <source>
        <dbReference type="SAM" id="Phobius"/>
    </source>
</evidence>
<evidence type="ECO:0000313" key="3">
    <source>
        <dbReference type="Proteomes" id="UP000528322"/>
    </source>
</evidence>
<comment type="caution">
    <text evidence="2">The sequence shown here is derived from an EMBL/GenBank/DDBJ whole genome shotgun (WGS) entry which is preliminary data.</text>
</comment>
<dbReference type="RefSeq" id="WP_281381051.1">
    <property type="nucleotide sequence ID" value="NZ_JACHID010000002.1"/>
</dbReference>
<keyword evidence="3" id="KW-1185">Reference proteome</keyword>
<proteinExistence type="predicted"/>
<keyword evidence="1" id="KW-1133">Transmembrane helix</keyword>